<dbReference type="PROSITE" id="PS50005">
    <property type="entry name" value="TPR"/>
    <property type="match status" value="1"/>
</dbReference>
<reference evidence="3" key="1">
    <citation type="journal article" date="2015" name="Genome Announc.">
        <title>Draft Genome Sequences of Anaerolinea thermolimosa IMO-1, Bellilinea caldifistulae GOMI-1, Leptolinea tardivitalis YMTK-2, Levilinea saccharolytica KIBI-1, Longilinea arvoryzae KOME-1, Previously Described as Members of the Class Anaerolineae (Chloroflexi).</title>
        <authorList>
            <person name="Matsuura N."/>
            <person name="Tourlousse M.D."/>
            <person name="Ohashi A."/>
            <person name="Hugenholtz P."/>
            <person name="Sekiguchi Y."/>
        </authorList>
    </citation>
    <scope>NUCLEOTIDE SEQUENCE</scope>
    <source>
        <strain evidence="3">KIBI-1</strain>
    </source>
</reference>
<evidence type="ECO:0000259" key="2">
    <source>
        <dbReference type="Pfam" id="PF01464"/>
    </source>
</evidence>
<dbReference type="SUPFAM" id="SSF48452">
    <property type="entry name" value="TPR-like"/>
    <property type="match status" value="3"/>
</dbReference>
<dbReference type="RefSeq" id="WP_062419312.1">
    <property type="nucleotide sequence ID" value="NZ_BBXZ01000156.1"/>
</dbReference>
<dbReference type="PANTHER" id="PTHR37423:SF2">
    <property type="entry name" value="MEMBRANE-BOUND LYTIC MUREIN TRANSGLYCOSYLASE C"/>
    <property type="match status" value="1"/>
</dbReference>
<dbReference type="InterPro" id="IPR011990">
    <property type="entry name" value="TPR-like_helical_dom_sf"/>
</dbReference>
<dbReference type="Pfam" id="PF01464">
    <property type="entry name" value="SLT"/>
    <property type="match status" value="1"/>
</dbReference>
<evidence type="ECO:0000256" key="1">
    <source>
        <dbReference type="PROSITE-ProRule" id="PRU00339"/>
    </source>
</evidence>
<dbReference type="InterPro" id="IPR008258">
    <property type="entry name" value="Transglycosylase_SLT_dom_1"/>
</dbReference>
<dbReference type="SMART" id="SM00028">
    <property type="entry name" value="TPR"/>
    <property type="match status" value="8"/>
</dbReference>
<feature type="repeat" description="TPR" evidence="1">
    <location>
        <begin position="81"/>
        <end position="114"/>
    </location>
</feature>
<dbReference type="CDD" id="cd13401">
    <property type="entry name" value="Slt70-like"/>
    <property type="match status" value="1"/>
</dbReference>
<sequence>PSPTPIPAVRVDQADRWTIEGNFTRAIEENTTALEASTDAETQAAALYGIGRAQYLYGNCIAAVQALTTVTEQYPNSSARANAFFLLAECYRSQNNPTAAVTAYRQYLTLRPAVLDAFVQERIGDTLLESGDAAGAVPAFEAAQASAPSPAAVQTLDVKIGRAYAAQSDHINAVRKFMAVYESAADDYLKAQMNFLSGQSYLALGLPDQAYARFQDSVVNYPKAYDSYSGLVALVDAGIPVSDLDRGIVDYYARQYGLALDALTRYLDTTPDHNGTAHYFKGLSLYYLGDYAKSLQEWQALIDDHGGDRFWRDAWDEKAYTLWTGLNQYKQAAETLQAYVALMPGDEKAGDFLYEAARILERGNDLEGAALQWEKLMDQYPASELSSRGLFLAGVTRYRMQQYPQALTIFQRAQVLASTPAEQAQALFWIGKTQQAQNDPAAARQSWEQSAQRDPGSYYSIRARDILLNEPPLAIPSTYDLTVNWDEERRLAELWLRSTFAVPAETDLTILGPLGSDSRMVRGTALWELGFYRLAAQEFESLRTEVTLDPVANYRLMNHLLDLGFYRPAIFISRQILTLANLDGDAAFTAPNYFNHVRFGPYYSEAVVEAAQKEGFSPLLLLSVIRQESFFEGFAQSSAGAVGLMQVLPDTGQEIASEIGWPANYTRADLLRPQVSIRFGSHYLRRWRDYFGGDLYALAAYNGGPGNAITWKDLSGEDPDLFLEVIRAAETRQYVLQITEFMNIYRRYYTVEP</sequence>
<gene>
    <name evidence="3" type="ORF">LSAC_02899</name>
</gene>
<evidence type="ECO:0000313" key="3">
    <source>
        <dbReference type="EMBL" id="GAP19001.1"/>
    </source>
</evidence>
<feature type="non-terminal residue" evidence="3">
    <location>
        <position position="1"/>
    </location>
</feature>
<keyword evidence="1" id="KW-0802">TPR repeat</keyword>
<dbReference type="AlphaFoldDB" id="A0A0M8JP71"/>
<feature type="domain" description="Transglycosylase SLT" evidence="2">
    <location>
        <begin position="608"/>
        <end position="717"/>
    </location>
</feature>
<dbReference type="Gene3D" id="1.25.40.10">
    <property type="entry name" value="Tetratricopeptide repeat domain"/>
    <property type="match status" value="4"/>
</dbReference>
<dbReference type="InterPro" id="IPR023346">
    <property type="entry name" value="Lysozyme-like_dom_sf"/>
</dbReference>
<accession>A0A0M8JP71</accession>
<organism evidence="3">
    <name type="scientific">Levilinea saccharolytica</name>
    <dbReference type="NCBI Taxonomy" id="229921"/>
    <lineage>
        <taxon>Bacteria</taxon>
        <taxon>Bacillati</taxon>
        <taxon>Chloroflexota</taxon>
        <taxon>Anaerolineae</taxon>
        <taxon>Anaerolineales</taxon>
        <taxon>Anaerolineaceae</taxon>
        <taxon>Levilinea</taxon>
    </lineage>
</organism>
<dbReference type="Gene3D" id="1.10.530.10">
    <property type="match status" value="1"/>
</dbReference>
<proteinExistence type="predicted"/>
<dbReference type="InterPro" id="IPR019734">
    <property type="entry name" value="TPR_rpt"/>
</dbReference>
<name>A0A0M8JP71_9CHLR</name>
<dbReference type="EMBL" id="DF967975">
    <property type="protein sequence ID" value="GAP19001.1"/>
    <property type="molecule type" value="Genomic_DNA"/>
</dbReference>
<protein>
    <submittedName>
        <fullName evidence="3">Soluble lytic murein transglycosylase</fullName>
    </submittedName>
</protein>
<dbReference type="OrthoDB" id="9815002at2"/>
<dbReference type="SUPFAM" id="SSF53955">
    <property type="entry name" value="Lysozyme-like"/>
    <property type="match status" value="1"/>
</dbReference>
<dbReference type="Pfam" id="PF13432">
    <property type="entry name" value="TPR_16"/>
    <property type="match status" value="4"/>
</dbReference>
<dbReference type="PANTHER" id="PTHR37423">
    <property type="entry name" value="SOLUBLE LYTIC MUREIN TRANSGLYCOSYLASE-RELATED"/>
    <property type="match status" value="1"/>
</dbReference>